<keyword evidence="3" id="KW-1185">Reference proteome</keyword>
<feature type="compositionally biased region" description="Basic residues" evidence="1">
    <location>
        <begin position="137"/>
        <end position="147"/>
    </location>
</feature>
<protein>
    <submittedName>
        <fullName evidence="2">Uncharacterized protein</fullName>
    </submittedName>
</protein>
<comment type="caution">
    <text evidence="2">The sequence shown here is derived from an EMBL/GenBank/DDBJ whole genome shotgun (WGS) entry which is preliminary data.</text>
</comment>
<dbReference type="Proteomes" id="UP001396334">
    <property type="component" value="Unassembled WGS sequence"/>
</dbReference>
<reference evidence="2 3" key="1">
    <citation type="journal article" date="2024" name="G3 (Bethesda)">
        <title>Genome assembly of Hibiscus sabdariffa L. provides insights into metabolisms of medicinal natural products.</title>
        <authorList>
            <person name="Kim T."/>
        </authorList>
    </citation>
    <scope>NUCLEOTIDE SEQUENCE [LARGE SCALE GENOMIC DNA]</scope>
    <source>
        <strain evidence="2">TK-2024</strain>
        <tissue evidence="2">Old leaves</tissue>
    </source>
</reference>
<accession>A0ABR2U8E7</accession>
<sequence>MADREKGLEHFDALLCEPALGQPEAGQMVLGLPAAPVLGGAGGRSSLAVLELDWDSQQNKIFEPSISNSTMDNENLLSTVLTYKEADLVPVPITVAPSATEQEVEVIVSEGITRKVRSVNDLILNTGTEEERCTLAKARRKIRRSKVRPTSGDGEHSKAH</sequence>
<gene>
    <name evidence="2" type="ORF">V6N11_051906</name>
</gene>
<evidence type="ECO:0000256" key="1">
    <source>
        <dbReference type="SAM" id="MobiDB-lite"/>
    </source>
</evidence>
<feature type="region of interest" description="Disordered" evidence="1">
    <location>
        <begin position="137"/>
        <end position="160"/>
    </location>
</feature>
<evidence type="ECO:0000313" key="2">
    <source>
        <dbReference type="EMBL" id="KAK9046003.1"/>
    </source>
</evidence>
<name>A0ABR2U8E7_9ROSI</name>
<evidence type="ECO:0000313" key="3">
    <source>
        <dbReference type="Proteomes" id="UP001396334"/>
    </source>
</evidence>
<proteinExistence type="predicted"/>
<dbReference type="EMBL" id="JBBPBN010000001">
    <property type="protein sequence ID" value="KAK9046003.1"/>
    <property type="molecule type" value="Genomic_DNA"/>
</dbReference>
<organism evidence="2 3">
    <name type="scientific">Hibiscus sabdariffa</name>
    <name type="common">roselle</name>
    <dbReference type="NCBI Taxonomy" id="183260"/>
    <lineage>
        <taxon>Eukaryota</taxon>
        <taxon>Viridiplantae</taxon>
        <taxon>Streptophyta</taxon>
        <taxon>Embryophyta</taxon>
        <taxon>Tracheophyta</taxon>
        <taxon>Spermatophyta</taxon>
        <taxon>Magnoliopsida</taxon>
        <taxon>eudicotyledons</taxon>
        <taxon>Gunneridae</taxon>
        <taxon>Pentapetalae</taxon>
        <taxon>rosids</taxon>
        <taxon>malvids</taxon>
        <taxon>Malvales</taxon>
        <taxon>Malvaceae</taxon>
        <taxon>Malvoideae</taxon>
        <taxon>Hibiscus</taxon>
    </lineage>
</organism>